<dbReference type="InterPro" id="IPR029063">
    <property type="entry name" value="SAM-dependent_MTases_sf"/>
</dbReference>
<dbReference type="GeneID" id="81382617"/>
<feature type="compositionally biased region" description="Low complexity" evidence="1">
    <location>
        <begin position="11"/>
        <end position="27"/>
    </location>
</feature>
<gene>
    <name evidence="2" type="ORF">N7469_004530</name>
</gene>
<keyword evidence="3" id="KW-1185">Reference proteome</keyword>
<proteinExistence type="predicted"/>
<evidence type="ECO:0000313" key="2">
    <source>
        <dbReference type="EMBL" id="KAJ5235362.1"/>
    </source>
</evidence>
<dbReference type="AlphaFoldDB" id="A0A9W9P7A7"/>
<organism evidence="2 3">
    <name type="scientific">Penicillium citrinum</name>
    <dbReference type="NCBI Taxonomy" id="5077"/>
    <lineage>
        <taxon>Eukaryota</taxon>
        <taxon>Fungi</taxon>
        <taxon>Dikarya</taxon>
        <taxon>Ascomycota</taxon>
        <taxon>Pezizomycotina</taxon>
        <taxon>Eurotiomycetes</taxon>
        <taxon>Eurotiomycetidae</taxon>
        <taxon>Eurotiales</taxon>
        <taxon>Aspergillaceae</taxon>
        <taxon>Penicillium</taxon>
    </lineage>
</organism>
<dbReference type="Proteomes" id="UP001147733">
    <property type="component" value="Unassembled WGS sequence"/>
</dbReference>
<dbReference type="GO" id="GO:0008757">
    <property type="term" value="F:S-adenosylmethionine-dependent methyltransferase activity"/>
    <property type="evidence" value="ECO:0007669"/>
    <property type="project" value="UniProtKB-ARBA"/>
</dbReference>
<feature type="region of interest" description="Disordered" evidence="1">
    <location>
        <begin position="1"/>
        <end position="45"/>
    </location>
</feature>
<dbReference type="Gene3D" id="3.40.50.150">
    <property type="entry name" value="Vaccinia Virus protein VP39"/>
    <property type="match status" value="1"/>
</dbReference>
<dbReference type="SUPFAM" id="SSF53335">
    <property type="entry name" value="S-adenosyl-L-methionine-dependent methyltransferases"/>
    <property type="match status" value="1"/>
</dbReference>
<dbReference type="GO" id="GO:0005737">
    <property type="term" value="C:cytoplasm"/>
    <property type="evidence" value="ECO:0007669"/>
    <property type="project" value="TreeGrafter"/>
</dbReference>
<evidence type="ECO:0000313" key="3">
    <source>
        <dbReference type="Proteomes" id="UP001147733"/>
    </source>
</evidence>
<reference evidence="2" key="2">
    <citation type="journal article" date="2023" name="IMA Fungus">
        <title>Comparative genomic study of the Penicillium genus elucidates a diverse pangenome and 15 lateral gene transfer events.</title>
        <authorList>
            <person name="Petersen C."/>
            <person name="Sorensen T."/>
            <person name="Nielsen M.R."/>
            <person name="Sondergaard T.E."/>
            <person name="Sorensen J.L."/>
            <person name="Fitzpatrick D.A."/>
            <person name="Frisvad J.C."/>
            <person name="Nielsen K.L."/>
        </authorList>
    </citation>
    <scope>NUCLEOTIDE SEQUENCE</scope>
    <source>
        <strain evidence="2">IBT 23319</strain>
    </source>
</reference>
<name>A0A9W9P7A7_PENCI</name>
<evidence type="ECO:0008006" key="4">
    <source>
        <dbReference type="Google" id="ProtNLM"/>
    </source>
</evidence>
<sequence length="353" mass="39724">MLHSRLRPLPRRSQATATTASTTTTAPVPTPDFKDKVTNEADDVDEDPEDLFGAFIFHMFPDDAPQFHGNPGQHLLYTSPSYDNLEIMVPDYPLEEKKKSTTDEATTEKKSDVNRTGQVEEARKLFAHFVWSAAMIVAEGIEYAHNYETDPTPAKKEAYKIWNVTDQTVLELGSGAALPSLISVLANASHVVATDHPSSPALKGAIQFNMDHNLTNRSPRPPSTIGIEPHEWGVLNDPFSLKNKGAFTRIIAADCYWMQGQHENITRSMQWFLASGGHVWVVAGLHTGRKIVAEFFETAIKNGFKIDRIFERDVISHNEDGSEIRREWMPERADEGPENRRRWCVVSVLKRDE</sequence>
<comment type="caution">
    <text evidence="2">The sequence shown here is derived from an EMBL/GenBank/DDBJ whole genome shotgun (WGS) entry which is preliminary data.</text>
</comment>
<dbReference type="PANTHER" id="PTHR14614">
    <property type="entry name" value="HEPATOCELLULAR CARCINOMA-ASSOCIATED ANTIGEN"/>
    <property type="match status" value="1"/>
</dbReference>
<dbReference type="PANTHER" id="PTHR14614:SF104">
    <property type="entry name" value="N-METHYLTRANSFERASE, PUTATIVE (AFU_ORTHOLOGUE AFUA_1G17750)-RELATED"/>
    <property type="match status" value="1"/>
</dbReference>
<reference evidence="2" key="1">
    <citation type="submission" date="2022-11" db="EMBL/GenBank/DDBJ databases">
        <authorList>
            <person name="Petersen C."/>
        </authorList>
    </citation>
    <scope>NUCLEOTIDE SEQUENCE</scope>
    <source>
        <strain evidence="2">IBT 23319</strain>
    </source>
</reference>
<dbReference type="OrthoDB" id="2106152at2759"/>
<dbReference type="RefSeq" id="XP_056502862.1">
    <property type="nucleotide sequence ID" value="XM_056643450.1"/>
</dbReference>
<dbReference type="Pfam" id="PF10294">
    <property type="entry name" value="Methyltransf_16"/>
    <property type="match status" value="1"/>
</dbReference>
<dbReference type="InterPro" id="IPR019410">
    <property type="entry name" value="Methyltransf_16"/>
</dbReference>
<protein>
    <recommendedName>
        <fullName evidence="4">Nicotinamide N-methyltransferase</fullName>
    </recommendedName>
</protein>
<evidence type="ECO:0000256" key="1">
    <source>
        <dbReference type="SAM" id="MobiDB-lite"/>
    </source>
</evidence>
<feature type="compositionally biased region" description="Basic residues" evidence="1">
    <location>
        <begin position="1"/>
        <end position="10"/>
    </location>
</feature>
<dbReference type="EMBL" id="JAPQKT010000003">
    <property type="protein sequence ID" value="KAJ5235362.1"/>
    <property type="molecule type" value="Genomic_DNA"/>
</dbReference>
<accession>A0A9W9P7A7</accession>